<evidence type="ECO:0000313" key="3">
    <source>
        <dbReference type="Proteomes" id="UP000019151"/>
    </source>
</evidence>
<dbReference type="InterPro" id="IPR036583">
    <property type="entry name" value="23S_rRNA_IVS_sf"/>
</dbReference>
<dbReference type="OrthoDB" id="160990at2"/>
<protein>
    <recommendedName>
        <fullName evidence="4">Four helix bundle protein</fullName>
    </recommendedName>
</protein>
<dbReference type="CDD" id="cd16377">
    <property type="entry name" value="23S_rRNA_IVP_like"/>
    <property type="match status" value="1"/>
</dbReference>
<dbReference type="NCBIfam" id="TIGR02436">
    <property type="entry name" value="four helix bundle protein"/>
    <property type="match status" value="1"/>
</dbReference>
<dbReference type="InParanoid" id="W0RL62"/>
<dbReference type="PANTHER" id="PTHR38471">
    <property type="entry name" value="FOUR HELIX BUNDLE PROTEIN"/>
    <property type="match status" value="1"/>
</dbReference>
<dbReference type="Gene3D" id="1.20.1440.60">
    <property type="entry name" value="23S rRNA-intervening sequence"/>
    <property type="match status" value="1"/>
</dbReference>
<dbReference type="EMBL" id="CP007128">
    <property type="protein sequence ID" value="AHG91809.1"/>
    <property type="molecule type" value="Genomic_DNA"/>
</dbReference>
<proteinExistence type="predicted"/>
<keyword evidence="3" id="KW-1185">Reference proteome</keyword>
<dbReference type="eggNOG" id="COG0399">
    <property type="taxonomic scope" value="Bacteria"/>
</dbReference>
<dbReference type="KEGG" id="gba:J421_4272"/>
<dbReference type="Pfam" id="PF05635">
    <property type="entry name" value="23S_rRNA_IVP"/>
    <property type="match status" value="1"/>
</dbReference>
<evidence type="ECO:0008006" key="4">
    <source>
        <dbReference type="Google" id="ProtNLM"/>
    </source>
</evidence>
<feature type="region of interest" description="Disordered" evidence="1">
    <location>
        <begin position="190"/>
        <end position="231"/>
    </location>
</feature>
<gene>
    <name evidence="2" type="ORF">J421_4272</name>
</gene>
<dbReference type="STRING" id="861299.J421_4272"/>
<dbReference type="HOGENOM" id="CLU_1198394_0_0_0"/>
<sequence>MVDGGMTYCGTIDGGTIDGGTINGGTIHCGTIYGGTDEAAVRFGGWWRVLAVGWVDRVVRDWGMDKRASQKRPAKSFRDLVVWQEAHKLAEFAAGICDGLPRREWSLADQLRRASSSVPFNISEGNGAPTRPDYLKYLGSARKSLNEVESQLELLRARHLAPAAQLRTLSLHISRTGRLLAALTRSLSKPPAVDRPAVDRPAVSHPAVQHPAVQHPAVRRARQRRPRTPGA</sequence>
<dbReference type="PANTHER" id="PTHR38471:SF2">
    <property type="entry name" value="FOUR HELIX BUNDLE PROTEIN"/>
    <property type="match status" value="1"/>
</dbReference>
<dbReference type="AlphaFoldDB" id="W0RL62"/>
<dbReference type="InterPro" id="IPR012657">
    <property type="entry name" value="23S_rRNA-intervening_sequence"/>
</dbReference>
<dbReference type="SUPFAM" id="SSF158446">
    <property type="entry name" value="IVS-encoded protein-like"/>
    <property type="match status" value="1"/>
</dbReference>
<reference evidence="2 3" key="1">
    <citation type="journal article" date="2014" name="Genome Announc.">
        <title>Genome Sequence and Methylome of Soil Bacterium Gemmatirosa kalamazoonensis KBS708T, a Member of the Rarely Cultivated Gemmatimonadetes Phylum.</title>
        <authorList>
            <person name="Debruyn J.M."/>
            <person name="Radosevich M."/>
            <person name="Wommack K.E."/>
            <person name="Polson S.W."/>
            <person name="Hauser L.J."/>
            <person name="Fawaz M.N."/>
            <person name="Korlach J."/>
            <person name="Tsai Y.C."/>
        </authorList>
    </citation>
    <scope>NUCLEOTIDE SEQUENCE [LARGE SCALE GENOMIC DNA]</scope>
    <source>
        <strain evidence="2 3">KBS708</strain>
    </source>
</reference>
<accession>W0RL62</accession>
<evidence type="ECO:0000313" key="2">
    <source>
        <dbReference type="EMBL" id="AHG91809.1"/>
    </source>
</evidence>
<name>W0RL62_9BACT</name>
<dbReference type="RefSeq" id="WP_025413245.1">
    <property type="nucleotide sequence ID" value="NZ_CP007128.1"/>
</dbReference>
<feature type="compositionally biased region" description="Basic residues" evidence="1">
    <location>
        <begin position="217"/>
        <end position="231"/>
    </location>
</feature>
<organism evidence="2 3">
    <name type="scientific">Gemmatirosa kalamazoonensis</name>
    <dbReference type="NCBI Taxonomy" id="861299"/>
    <lineage>
        <taxon>Bacteria</taxon>
        <taxon>Pseudomonadati</taxon>
        <taxon>Gemmatimonadota</taxon>
        <taxon>Gemmatimonadia</taxon>
        <taxon>Gemmatimonadales</taxon>
        <taxon>Gemmatimonadaceae</taxon>
        <taxon>Gemmatirosa</taxon>
    </lineage>
</organism>
<dbReference type="Proteomes" id="UP000019151">
    <property type="component" value="Chromosome"/>
</dbReference>
<evidence type="ECO:0000256" key="1">
    <source>
        <dbReference type="SAM" id="MobiDB-lite"/>
    </source>
</evidence>